<organism evidence="2 3">
    <name type="scientific">Byssochlamys spectabilis</name>
    <name type="common">Paecilomyces variotii</name>
    <dbReference type="NCBI Taxonomy" id="264951"/>
    <lineage>
        <taxon>Eukaryota</taxon>
        <taxon>Fungi</taxon>
        <taxon>Dikarya</taxon>
        <taxon>Ascomycota</taxon>
        <taxon>Pezizomycotina</taxon>
        <taxon>Eurotiomycetes</taxon>
        <taxon>Eurotiomycetidae</taxon>
        <taxon>Eurotiales</taxon>
        <taxon>Thermoascaceae</taxon>
        <taxon>Paecilomyces</taxon>
    </lineage>
</organism>
<dbReference type="Gene3D" id="3.40.50.1460">
    <property type="match status" value="1"/>
</dbReference>
<gene>
    <name evidence="2" type="ORF">C8Q69DRAFT_182722</name>
</gene>
<evidence type="ECO:0000313" key="2">
    <source>
        <dbReference type="EMBL" id="RWQ98755.1"/>
    </source>
</evidence>
<protein>
    <recommendedName>
        <fullName evidence="4">Caspase domain-containing protein</fullName>
    </recommendedName>
</protein>
<feature type="region of interest" description="Disordered" evidence="1">
    <location>
        <begin position="352"/>
        <end position="373"/>
    </location>
</feature>
<comment type="caution">
    <text evidence="2">The sequence shown here is derived from an EMBL/GenBank/DDBJ whole genome shotgun (WGS) entry which is preliminary data.</text>
</comment>
<dbReference type="GeneID" id="39595159"/>
<evidence type="ECO:0000256" key="1">
    <source>
        <dbReference type="SAM" id="MobiDB-lite"/>
    </source>
</evidence>
<dbReference type="AlphaFoldDB" id="A0A443I418"/>
<dbReference type="RefSeq" id="XP_028488400.1">
    <property type="nucleotide sequence ID" value="XM_028625882.1"/>
</dbReference>
<keyword evidence="3" id="KW-1185">Reference proteome</keyword>
<dbReference type="EMBL" id="RCNU01000002">
    <property type="protein sequence ID" value="RWQ98755.1"/>
    <property type="molecule type" value="Genomic_DNA"/>
</dbReference>
<evidence type="ECO:0000313" key="3">
    <source>
        <dbReference type="Proteomes" id="UP000283841"/>
    </source>
</evidence>
<accession>A0A443I418</accession>
<reference evidence="2 3" key="1">
    <citation type="journal article" date="2018" name="Front. Microbiol.">
        <title>Genomic and genetic insights into a cosmopolitan fungus, Paecilomyces variotii (Eurotiales).</title>
        <authorList>
            <person name="Urquhart A.S."/>
            <person name="Mondo S.J."/>
            <person name="Makela M.R."/>
            <person name="Hane J.K."/>
            <person name="Wiebenga A."/>
            <person name="He G."/>
            <person name="Mihaltcheva S."/>
            <person name="Pangilinan J."/>
            <person name="Lipzen A."/>
            <person name="Barry K."/>
            <person name="de Vries R.P."/>
            <person name="Grigoriev I.V."/>
            <person name="Idnurm A."/>
        </authorList>
    </citation>
    <scope>NUCLEOTIDE SEQUENCE [LARGE SCALE GENOMIC DNA]</scope>
    <source>
        <strain evidence="2 3">CBS 101075</strain>
    </source>
</reference>
<dbReference type="VEuPathDB" id="FungiDB:C8Q69DRAFT_182722"/>
<sequence length="373" mass="41046">MSSVSKKELEDALRAAVARQSHKYQNYHAFHFRFEDDDTRADRDGTTFANLARILCFPTPQTYVIPKAHTTPSFEVINKISAIISKASTAPGRSLVLIHYAGHGGASDSNELILNSTSGKKIAASRLVSLLVDETVLPFDAPLDIILIFDCCFSFLATRNPSPKSRIVEILTAGDDRDPIAFSAGTQLSFTSKVLVEVRKRAQNGEKFIEVADLIDTLRKSSPVKTPSYAAKVGMGSITLPLAQIPITPSTSSMRRNPPGLLATFSLHVSKTFSRDELKELVKWIGTFPKIKGASMKLENVKQTSSMVFIFEASRLSYLRICGLPGMILICENEPADFSWLFAPEPAIQMPTRGGPLFPKPLKENQPFGKQQK</sequence>
<dbReference type="Proteomes" id="UP000283841">
    <property type="component" value="Unassembled WGS sequence"/>
</dbReference>
<evidence type="ECO:0008006" key="4">
    <source>
        <dbReference type="Google" id="ProtNLM"/>
    </source>
</evidence>
<proteinExistence type="predicted"/>
<name>A0A443I418_BYSSP</name>